<feature type="compositionally biased region" description="Low complexity" evidence="7">
    <location>
        <begin position="156"/>
        <end position="170"/>
    </location>
</feature>
<evidence type="ECO:0000313" key="10">
    <source>
        <dbReference type="Proteomes" id="UP001166093"/>
    </source>
</evidence>
<accession>A0ABS2YEB5</accession>
<keyword evidence="5" id="KW-0804">Transcription</keyword>
<feature type="non-terminal residue" evidence="9">
    <location>
        <position position="1"/>
    </location>
</feature>
<protein>
    <submittedName>
        <fullName evidence="9">ATX1 protein</fullName>
    </submittedName>
</protein>
<keyword evidence="6" id="KW-0539">Nucleus</keyword>
<feature type="compositionally biased region" description="Polar residues" evidence="7">
    <location>
        <begin position="519"/>
        <end position="537"/>
    </location>
</feature>
<feature type="region of interest" description="Disordered" evidence="7">
    <location>
        <begin position="1"/>
        <end position="58"/>
    </location>
</feature>
<dbReference type="PANTHER" id="PTHR13392:SF14">
    <property type="entry name" value="ATAXIN-1-LIKE"/>
    <property type="match status" value="1"/>
</dbReference>
<evidence type="ECO:0000259" key="8">
    <source>
        <dbReference type="PROSITE" id="PS51148"/>
    </source>
</evidence>
<dbReference type="InterPro" id="IPR036096">
    <property type="entry name" value="Ataxin_AXH_dom_sf"/>
</dbReference>
<keyword evidence="3" id="KW-0805">Transcription regulation</keyword>
<proteinExistence type="predicted"/>
<feature type="non-terminal residue" evidence="9">
    <location>
        <position position="591"/>
    </location>
</feature>
<reference evidence="9" key="1">
    <citation type="journal article" date="2021" name="Cell">
        <title>Tracing the genetic footprints of vertebrate landing in non-teleost ray-finned fishes.</title>
        <authorList>
            <person name="Bi X."/>
            <person name="Wang K."/>
            <person name="Yang L."/>
            <person name="Pan H."/>
            <person name="Jiang H."/>
            <person name="Wei Q."/>
            <person name="Fang M."/>
            <person name="Yu H."/>
            <person name="Zhu C."/>
            <person name="Cai Y."/>
            <person name="He Y."/>
            <person name="Gan X."/>
            <person name="Zeng H."/>
            <person name="Yu D."/>
            <person name="Zhu Y."/>
            <person name="Jiang H."/>
            <person name="Qiu Q."/>
            <person name="Yang H."/>
            <person name="Zhang Y.E."/>
            <person name="Wang W."/>
            <person name="Zhu M."/>
            <person name="He S."/>
            <person name="Zhang G."/>
        </authorList>
    </citation>
    <scope>NUCLEOTIDE SEQUENCE</scope>
    <source>
        <strain evidence="9">Pddl_001</strain>
    </source>
</reference>
<dbReference type="SMART" id="SM00536">
    <property type="entry name" value="AXH"/>
    <property type="match status" value="1"/>
</dbReference>
<feature type="compositionally biased region" description="Basic and acidic residues" evidence="7">
    <location>
        <begin position="45"/>
        <end position="55"/>
    </location>
</feature>
<dbReference type="InterPro" id="IPR003652">
    <property type="entry name" value="Ataxin_AXH_dom"/>
</dbReference>
<evidence type="ECO:0000256" key="3">
    <source>
        <dbReference type="ARBA" id="ARBA00023015"/>
    </source>
</evidence>
<evidence type="ECO:0000256" key="7">
    <source>
        <dbReference type="SAM" id="MobiDB-lite"/>
    </source>
</evidence>
<feature type="domain" description="AXH" evidence="8">
    <location>
        <begin position="384"/>
        <end position="515"/>
    </location>
</feature>
<name>A0ABS2YEB5_POLSP</name>
<feature type="region of interest" description="Disordered" evidence="7">
    <location>
        <begin position="115"/>
        <end position="256"/>
    </location>
</feature>
<comment type="subcellular location">
    <subcellularLocation>
        <location evidence="1">Nucleus</location>
    </subcellularLocation>
</comment>
<evidence type="ECO:0000256" key="6">
    <source>
        <dbReference type="ARBA" id="ARBA00023242"/>
    </source>
</evidence>
<dbReference type="PANTHER" id="PTHR13392">
    <property type="entry name" value="ATAXIN 1"/>
    <property type="match status" value="1"/>
</dbReference>
<dbReference type="PROSITE" id="PS51148">
    <property type="entry name" value="AXH"/>
    <property type="match status" value="1"/>
</dbReference>
<evidence type="ECO:0000313" key="9">
    <source>
        <dbReference type="EMBL" id="MBN3285061.1"/>
    </source>
</evidence>
<comment type="caution">
    <text evidence="9">The sequence shown here is derived from an EMBL/GenBank/DDBJ whole genome shotgun (WGS) entry which is preliminary data.</text>
</comment>
<evidence type="ECO:0000256" key="5">
    <source>
        <dbReference type="ARBA" id="ARBA00023163"/>
    </source>
</evidence>
<evidence type="ECO:0000256" key="4">
    <source>
        <dbReference type="ARBA" id="ARBA00023125"/>
    </source>
</evidence>
<dbReference type="Proteomes" id="UP001166093">
    <property type="component" value="Unassembled WGS sequence"/>
</dbReference>
<keyword evidence="2" id="KW-0678">Repressor</keyword>
<sequence>MNSAPDRRKECLPPKKREFQAPKQRVSAEEPSKDSFKQPSPQWRKRTEPQAKDPAHCSSTSLLTLKYPTYNLTAPQWLTSVPAAQQDPVLWGSHYARTADPSAAYNSFLHPGAPPLTSRWKHDPNQQSAHRAPSEYQPGYGVDPRELWPHLSAGKQSFSPSLPLPSTQPRQQPPSPRDPLHGHRKHLTTEATNGFDGTALGPGNPFSQYHFKGRAPENYPNGKRKCPGDQRLLDTASSKHSRPSKAANSHSADYRKDQRLFSQSHSHAQATVESRRAKHAALDEVSPVRSTGWAQIFYGLPASSTYMGIQRPPLGYSIYSHLDPAQGPAIPFYSQQGESVGGSGSDSQHPSPGIPIDYSIHSPAGHPSHTEAGTTVSASSPSPSPAPKPPLVLPHFAKGSLIQLSTGELRRVEDMHTEDFMCSADASPELRLSYCTVQRIRESPDPGFTQLQVLLSDHTTQESLDVLLEYPFFVPNRGWSSCCPKRTAQIYGLLCSQLSVGDVCLALTPESNLRRVGSTEPTSVPQGCSREPGTQTKPVGAASTIRAASKQPPSSGTPSRSRRRRWSAPDLCVVTRTLPGVPHTQRDPDQW</sequence>
<organism evidence="9 10">
    <name type="scientific">Polyodon spathula</name>
    <name type="common">North American paddlefish</name>
    <name type="synonym">Squalus spathula</name>
    <dbReference type="NCBI Taxonomy" id="7913"/>
    <lineage>
        <taxon>Eukaryota</taxon>
        <taxon>Metazoa</taxon>
        <taxon>Chordata</taxon>
        <taxon>Craniata</taxon>
        <taxon>Vertebrata</taxon>
        <taxon>Euteleostomi</taxon>
        <taxon>Actinopterygii</taxon>
        <taxon>Chondrostei</taxon>
        <taxon>Acipenseriformes</taxon>
        <taxon>Polyodontidae</taxon>
        <taxon>Polyodon</taxon>
    </lineage>
</organism>
<gene>
    <name evidence="9" type="primary">Atxn1_2</name>
    <name evidence="9" type="ORF">GTO93_0020872</name>
</gene>
<evidence type="ECO:0000256" key="1">
    <source>
        <dbReference type="ARBA" id="ARBA00004123"/>
    </source>
</evidence>
<dbReference type="InterPro" id="IPR043404">
    <property type="entry name" value="ATAXIN1-like"/>
</dbReference>
<keyword evidence="4" id="KW-0238">DNA-binding</keyword>
<dbReference type="EMBL" id="JAAWVQ010143148">
    <property type="protein sequence ID" value="MBN3285061.1"/>
    <property type="molecule type" value="Genomic_DNA"/>
</dbReference>
<evidence type="ECO:0000256" key="2">
    <source>
        <dbReference type="ARBA" id="ARBA00022491"/>
    </source>
</evidence>
<dbReference type="Pfam" id="PF08517">
    <property type="entry name" value="AXH"/>
    <property type="match status" value="1"/>
</dbReference>
<dbReference type="SUPFAM" id="SSF102031">
    <property type="entry name" value="AXH domain"/>
    <property type="match status" value="1"/>
</dbReference>
<feature type="compositionally biased region" description="Basic and acidic residues" evidence="7">
    <location>
        <begin position="1"/>
        <end position="36"/>
    </location>
</feature>
<keyword evidence="10" id="KW-1185">Reference proteome</keyword>
<feature type="region of interest" description="Disordered" evidence="7">
    <location>
        <begin position="329"/>
        <end position="390"/>
    </location>
</feature>
<feature type="region of interest" description="Disordered" evidence="7">
    <location>
        <begin position="515"/>
        <end position="570"/>
    </location>
</feature>